<dbReference type="EMBL" id="JABFAF010000013">
    <property type="protein sequence ID" value="MBA0874001.1"/>
    <property type="molecule type" value="Genomic_DNA"/>
</dbReference>
<accession>A0A7J9MSM5</accession>
<sequence length="25" mass="3015">MFFLSSYATQVVPCLRNYFRRLNMG</sequence>
<protein>
    <submittedName>
        <fullName evidence="1">Uncharacterized protein</fullName>
    </submittedName>
</protein>
<name>A0A7J9MSM5_GOSSC</name>
<dbReference type="Proteomes" id="UP000593576">
    <property type="component" value="Unassembled WGS sequence"/>
</dbReference>
<reference evidence="1 2" key="1">
    <citation type="journal article" date="2019" name="Genome Biol. Evol.">
        <title>Insights into the evolution of the New World diploid cottons (Gossypium, subgenus Houzingenia) based on genome sequencing.</title>
        <authorList>
            <person name="Grover C.E."/>
            <person name="Arick M.A. 2nd"/>
            <person name="Thrash A."/>
            <person name="Conover J.L."/>
            <person name="Sanders W.S."/>
            <person name="Peterson D.G."/>
            <person name="Frelichowski J.E."/>
            <person name="Scheffler J.A."/>
            <person name="Scheffler B.E."/>
            <person name="Wendel J.F."/>
        </authorList>
    </citation>
    <scope>NUCLEOTIDE SEQUENCE [LARGE SCALE GENOMIC DNA]</scope>
    <source>
        <strain evidence="1">1</strain>
        <tissue evidence="1">Leaf</tissue>
    </source>
</reference>
<organism evidence="1 2">
    <name type="scientific">Gossypium schwendimanii</name>
    <name type="common">Cotton</name>
    <dbReference type="NCBI Taxonomy" id="34291"/>
    <lineage>
        <taxon>Eukaryota</taxon>
        <taxon>Viridiplantae</taxon>
        <taxon>Streptophyta</taxon>
        <taxon>Embryophyta</taxon>
        <taxon>Tracheophyta</taxon>
        <taxon>Spermatophyta</taxon>
        <taxon>Magnoliopsida</taxon>
        <taxon>eudicotyledons</taxon>
        <taxon>Gunneridae</taxon>
        <taxon>Pentapetalae</taxon>
        <taxon>rosids</taxon>
        <taxon>malvids</taxon>
        <taxon>Malvales</taxon>
        <taxon>Malvaceae</taxon>
        <taxon>Malvoideae</taxon>
        <taxon>Gossypium</taxon>
    </lineage>
</organism>
<evidence type="ECO:0000313" key="1">
    <source>
        <dbReference type="EMBL" id="MBA0874001.1"/>
    </source>
</evidence>
<evidence type="ECO:0000313" key="2">
    <source>
        <dbReference type="Proteomes" id="UP000593576"/>
    </source>
</evidence>
<keyword evidence="2" id="KW-1185">Reference proteome</keyword>
<proteinExistence type="predicted"/>
<dbReference type="AlphaFoldDB" id="A0A7J9MSM5"/>
<comment type="caution">
    <text evidence="1">The sequence shown here is derived from an EMBL/GenBank/DDBJ whole genome shotgun (WGS) entry which is preliminary data.</text>
</comment>
<gene>
    <name evidence="1" type="ORF">Goshw_010136</name>
</gene>